<feature type="transmembrane region" description="Helical" evidence="6">
    <location>
        <begin position="418"/>
        <end position="442"/>
    </location>
</feature>
<feature type="transmembrane region" description="Helical" evidence="6">
    <location>
        <begin position="454"/>
        <end position="474"/>
    </location>
</feature>
<keyword evidence="4 6" id="KW-1133">Transmembrane helix</keyword>
<feature type="transmembrane region" description="Helical" evidence="6">
    <location>
        <begin position="287"/>
        <end position="305"/>
    </location>
</feature>
<evidence type="ECO:0000313" key="8">
    <source>
        <dbReference type="EMBL" id="QNV36868.1"/>
    </source>
</evidence>
<feature type="transmembrane region" description="Helical" evidence="6">
    <location>
        <begin position="355"/>
        <end position="376"/>
    </location>
</feature>
<dbReference type="PANTHER" id="PTHR30619">
    <property type="entry name" value="DNA INTERNALIZATION/COMPETENCE PROTEIN COMEC/REC2"/>
    <property type="match status" value="1"/>
</dbReference>
<reference evidence="8 9" key="1">
    <citation type="submission" date="2020-09" db="EMBL/GenBank/DDBJ databases">
        <title>Investigation of environmental microbes.</title>
        <authorList>
            <person name="Ou Y."/>
            <person name="Kang Q."/>
        </authorList>
    </citation>
    <scope>NUCLEOTIDE SEQUENCE [LARGE SCALE GENOMIC DNA]</scope>
    <source>
        <strain evidence="8 9">KJZ-14</strain>
    </source>
</reference>
<accession>A0A7H2BB22</accession>
<feature type="transmembrane region" description="Helical" evidence="6">
    <location>
        <begin position="86"/>
        <end position="104"/>
    </location>
</feature>
<feature type="transmembrane region" description="Helical" evidence="6">
    <location>
        <begin position="486"/>
        <end position="505"/>
    </location>
</feature>
<feature type="transmembrane region" description="Helical" evidence="6">
    <location>
        <begin position="59"/>
        <end position="80"/>
    </location>
</feature>
<name>A0A7H2BB22_9MICC</name>
<evidence type="ECO:0000256" key="2">
    <source>
        <dbReference type="ARBA" id="ARBA00022475"/>
    </source>
</evidence>
<gene>
    <name evidence="8" type="ORF">IDM49_06200</name>
</gene>
<dbReference type="Pfam" id="PF03772">
    <property type="entry name" value="Competence"/>
    <property type="match status" value="1"/>
</dbReference>
<evidence type="ECO:0000256" key="3">
    <source>
        <dbReference type="ARBA" id="ARBA00022692"/>
    </source>
</evidence>
<dbReference type="Proteomes" id="UP000516404">
    <property type="component" value="Chromosome"/>
</dbReference>
<dbReference type="KEGG" id="rter:IDM49_06200"/>
<comment type="subcellular location">
    <subcellularLocation>
        <location evidence="1">Cell membrane</location>
        <topology evidence="1">Multi-pass membrane protein</topology>
    </subcellularLocation>
</comment>
<evidence type="ECO:0000256" key="4">
    <source>
        <dbReference type="ARBA" id="ARBA00022989"/>
    </source>
</evidence>
<dbReference type="InterPro" id="IPR052159">
    <property type="entry name" value="Competence_DNA_uptake"/>
</dbReference>
<keyword evidence="2" id="KW-1003">Cell membrane</keyword>
<dbReference type="PANTHER" id="PTHR30619:SF7">
    <property type="entry name" value="BETA-LACTAMASE DOMAIN PROTEIN"/>
    <property type="match status" value="1"/>
</dbReference>
<protein>
    <submittedName>
        <fullName evidence="8">ComEC/Rec2 family competence protein</fullName>
    </submittedName>
</protein>
<dbReference type="EMBL" id="CP061539">
    <property type="protein sequence ID" value="QNV36868.1"/>
    <property type="molecule type" value="Genomic_DNA"/>
</dbReference>
<evidence type="ECO:0000256" key="6">
    <source>
        <dbReference type="SAM" id="Phobius"/>
    </source>
</evidence>
<dbReference type="GO" id="GO:0005886">
    <property type="term" value="C:plasma membrane"/>
    <property type="evidence" value="ECO:0007669"/>
    <property type="project" value="UniProtKB-SubCell"/>
</dbReference>
<sequence length="527" mass="57430">MKSIKVQRIWKSLAASYSKDLEASYRKRAHASITDTRMLLPALGIWGATSGIIISPDQFLGYIYLVSAVLICAIAARMFYTPAEQYTGLIVLASGITLAQSLLLTATHQVEAFKAANEWNNSFVEITGTVRTAEKGENSQRIIVQGTKMKARNFQSPFDLPVSFTTYDSAEMKVGDTISVRGTLQATGSHYRIMRPTATLQHRGQEPATLAFKTRMREYTESNLDQDEAALVLGMTYGDDSGMSDETANDFRTTGLTHLTAVSGANISLVFVLGFRVLQYFRCHRTLNIMISTGAIVLYVSLVGAEPSVLRALCMGVLGALALISGTGRFSAPMLWVAVIALLMIEPRYALDYGFALSVIATAALIILAPALVIVFSTVMPRLISEILAIPISASLWCVPVMILMVQSYQTYSVPANIMATFIVAPVTIIGLLATVAIFLHLNSVPSLDALVQLLIQLAGMCCRALMNIAHWVSGLPLSVVPLEPSWRTMSLALIVIVLVTICGLKLRGHLERTAFYTDRGHDVHSW</sequence>
<dbReference type="RefSeq" id="WP_190723894.1">
    <property type="nucleotide sequence ID" value="NZ_CP061539.1"/>
</dbReference>
<evidence type="ECO:0000256" key="1">
    <source>
        <dbReference type="ARBA" id="ARBA00004651"/>
    </source>
</evidence>
<proteinExistence type="predicted"/>
<organism evidence="8 9">
    <name type="scientific">Rothia terrae</name>
    <dbReference type="NCBI Taxonomy" id="396015"/>
    <lineage>
        <taxon>Bacteria</taxon>
        <taxon>Bacillati</taxon>
        <taxon>Actinomycetota</taxon>
        <taxon>Actinomycetes</taxon>
        <taxon>Micrococcales</taxon>
        <taxon>Micrococcaceae</taxon>
        <taxon>Rothia</taxon>
    </lineage>
</organism>
<dbReference type="AlphaFoldDB" id="A0A7H2BB22"/>
<keyword evidence="9" id="KW-1185">Reference proteome</keyword>
<feature type="transmembrane region" description="Helical" evidence="6">
    <location>
        <begin position="259"/>
        <end position="281"/>
    </location>
</feature>
<evidence type="ECO:0000256" key="5">
    <source>
        <dbReference type="ARBA" id="ARBA00023136"/>
    </source>
</evidence>
<dbReference type="InterPro" id="IPR004477">
    <property type="entry name" value="ComEC_N"/>
</dbReference>
<evidence type="ECO:0000313" key="9">
    <source>
        <dbReference type="Proteomes" id="UP000516404"/>
    </source>
</evidence>
<feature type="transmembrane region" description="Helical" evidence="6">
    <location>
        <begin position="388"/>
        <end position="406"/>
    </location>
</feature>
<evidence type="ECO:0000259" key="7">
    <source>
        <dbReference type="Pfam" id="PF03772"/>
    </source>
</evidence>
<dbReference type="GeneID" id="96623822"/>
<keyword evidence="5 6" id="KW-0472">Membrane</keyword>
<dbReference type="NCBIfam" id="TIGR00360">
    <property type="entry name" value="ComEC_N-term"/>
    <property type="match status" value="1"/>
</dbReference>
<feature type="domain" description="ComEC/Rec2-related protein" evidence="7">
    <location>
        <begin position="235"/>
        <end position="503"/>
    </location>
</feature>
<feature type="transmembrane region" description="Helical" evidence="6">
    <location>
        <begin position="317"/>
        <end position="343"/>
    </location>
</feature>
<keyword evidence="3 6" id="KW-0812">Transmembrane</keyword>